<evidence type="ECO:0000313" key="1">
    <source>
        <dbReference type="EMBL" id="SEJ88757.1"/>
    </source>
</evidence>
<protein>
    <submittedName>
        <fullName evidence="1">Uncharacterized protein</fullName>
    </submittedName>
</protein>
<evidence type="ECO:0000313" key="2">
    <source>
        <dbReference type="Proteomes" id="UP000199379"/>
    </source>
</evidence>
<dbReference type="Proteomes" id="UP000199379">
    <property type="component" value="Unassembled WGS sequence"/>
</dbReference>
<dbReference type="AlphaFoldDB" id="A0A1H7CJJ1"/>
<organism evidence="1 2">
    <name type="scientific">Cribrihabitans marinus</name>
    <dbReference type="NCBI Taxonomy" id="1227549"/>
    <lineage>
        <taxon>Bacteria</taxon>
        <taxon>Pseudomonadati</taxon>
        <taxon>Pseudomonadota</taxon>
        <taxon>Alphaproteobacteria</taxon>
        <taxon>Rhodobacterales</taxon>
        <taxon>Paracoccaceae</taxon>
        <taxon>Cribrihabitans</taxon>
    </lineage>
</organism>
<name>A0A1H7CJJ1_9RHOB</name>
<gene>
    <name evidence="1" type="ORF">SAMN05444007_108114</name>
</gene>
<sequence length="32" mass="3569">MALSIRCVAAPGTRMAKRLDRLDPYDYAGSNR</sequence>
<proteinExistence type="predicted"/>
<keyword evidence="2" id="KW-1185">Reference proteome</keyword>
<accession>A0A1H7CJJ1</accession>
<dbReference type="STRING" id="1227549.SAMN05444007_108114"/>
<dbReference type="EMBL" id="FNYD01000008">
    <property type="protein sequence ID" value="SEJ88757.1"/>
    <property type="molecule type" value="Genomic_DNA"/>
</dbReference>
<reference evidence="1 2" key="1">
    <citation type="submission" date="2016-10" db="EMBL/GenBank/DDBJ databases">
        <authorList>
            <person name="de Groot N.N."/>
        </authorList>
    </citation>
    <scope>NUCLEOTIDE SEQUENCE [LARGE SCALE GENOMIC DNA]</scope>
    <source>
        <strain evidence="1 2">DSM 29340</strain>
    </source>
</reference>